<proteinExistence type="predicted"/>
<reference evidence="2" key="1">
    <citation type="submission" date="2017-08" db="EMBL/GenBank/DDBJ databases">
        <title>A dynamic microbial community with high functional redundancy inhabits the cold, oxic subseafloor aquifer.</title>
        <authorList>
            <person name="Tully B.J."/>
            <person name="Wheat C.G."/>
            <person name="Glazer B.T."/>
            <person name="Huber J.A."/>
        </authorList>
    </citation>
    <scope>NUCLEOTIDE SEQUENCE [LARGE SCALE GENOMIC DNA]</scope>
</reference>
<accession>A0A2A4WZF9</accession>
<dbReference type="EMBL" id="NVUK01000042">
    <property type="protein sequence ID" value="PCI75700.1"/>
    <property type="molecule type" value="Genomic_DNA"/>
</dbReference>
<organism evidence="1 2">
    <name type="scientific">Aerophobetes bacterium</name>
    <dbReference type="NCBI Taxonomy" id="2030807"/>
    <lineage>
        <taxon>Bacteria</taxon>
        <taxon>Candidatus Aerophobota</taxon>
    </lineage>
</organism>
<dbReference type="Proteomes" id="UP000218775">
    <property type="component" value="Unassembled WGS sequence"/>
</dbReference>
<sequence>MSLYLDYAAKGMDAWNKHVPTSIKTNVYKAVGFAATNKKALALFAAGWVLKGKLSPQTLNYATDKEVTVINTQTNNNSSSTLSTIAKSALTTATLWWVLNRSGLVNN</sequence>
<gene>
    <name evidence="1" type="ORF">COB21_05390</name>
</gene>
<evidence type="ECO:0000313" key="2">
    <source>
        <dbReference type="Proteomes" id="UP000218775"/>
    </source>
</evidence>
<protein>
    <submittedName>
        <fullName evidence="1">Uncharacterized protein</fullName>
    </submittedName>
</protein>
<evidence type="ECO:0000313" key="1">
    <source>
        <dbReference type="EMBL" id="PCI75700.1"/>
    </source>
</evidence>
<comment type="caution">
    <text evidence="1">The sequence shown here is derived from an EMBL/GenBank/DDBJ whole genome shotgun (WGS) entry which is preliminary data.</text>
</comment>
<dbReference type="AlphaFoldDB" id="A0A2A4WZF9"/>
<name>A0A2A4WZF9_UNCAE</name>